<evidence type="ECO:0000313" key="16">
    <source>
        <dbReference type="Proteomes" id="UP000694557"/>
    </source>
</evidence>
<evidence type="ECO:0000256" key="12">
    <source>
        <dbReference type="SAM" id="MobiDB-lite"/>
    </source>
</evidence>
<reference evidence="15" key="2">
    <citation type="submission" date="2025-09" db="UniProtKB">
        <authorList>
            <consortium name="Ensembl"/>
        </authorList>
    </citation>
    <scope>IDENTIFICATION</scope>
</reference>
<evidence type="ECO:0000259" key="13">
    <source>
        <dbReference type="PROSITE" id="PS50067"/>
    </source>
</evidence>
<dbReference type="FunFam" id="2.60.200.20:FF:000002">
    <property type="entry name" value="Kinesin family member 13A"/>
    <property type="match status" value="1"/>
</dbReference>
<dbReference type="InterPro" id="IPR000938">
    <property type="entry name" value="CAP-Gly_domain"/>
</dbReference>
<evidence type="ECO:0000256" key="8">
    <source>
        <dbReference type="ARBA" id="ARBA00023175"/>
    </source>
</evidence>
<evidence type="ECO:0000256" key="6">
    <source>
        <dbReference type="ARBA" id="ARBA00022840"/>
    </source>
</evidence>
<evidence type="ECO:0000259" key="14">
    <source>
        <dbReference type="PROSITE" id="PS50245"/>
    </source>
</evidence>
<dbReference type="InterPro" id="IPR036961">
    <property type="entry name" value="Kinesin_motor_dom_sf"/>
</dbReference>
<dbReference type="Gene3D" id="6.10.250.2520">
    <property type="match status" value="1"/>
</dbReference>
<evidence type="ECO:0000256" key="4">
    <source>
        <dbReference type="ARBA" id="ARBA00022701"/>
    </source>
</evidence>
<keyword evidence="4" id="KW-0493">Microtubule</keyword>
<feature type="region of interest" description="Disordered" evidence="12">
    <location>
        <begin position="1727"/>
        <end position="1786"/>
    </location>
</feature>
<dbReference type="GO" id="GO:0008017">
    <property type="term" value="F:microtubule binding"/>
    <property type="evidence" value="ECO:0007669"/>
    <property type="project" value="InterPro"/>
</dbReference>
<keyword evidence="16" id="KW-1185">Reference proteome</keyword>
<feature type="compositionally biased region" description="Low complexity" evidence="12">
    <location>
        <begin position="1538"/>
        <end position="1562"/>
    </location>
</feature>
<dbReference type="Pfam" id="PF12473">
    <property type="entry name" value="DUF3694"/>
    <property type="match status" value="1"/>
</dbReference>
<evidence type="ECO:0000313" key="15">
    <source>
        <dbReference type="Ensembl" id="ENSOKIP00005062024.1"/>
    </source>
</evidence>
<evidence type="ECO:0000256" key="3">
    <source>
        <dbReference type="ARBA" id="ARBA00022553"/>
    </source>
</evidence>
<dbReference type="InterPro" id="IPR000253">
    <property type="entry name" value="FHA_dom"/>
</dbReference>
<dbReference type="PROSITE" id="PS50245">
    <property type="entry name" value="CAP_GLY_2"/>
    <property type="match status" value="1"/>
</dbReference>
<dbReference type="InterPro" id="IPR032405">
    <property type="entry name" value="Kinesin_assoc"/>
</dbReference>
<organism evidence="15 16">
    <name type="scientific">Oncorhynchus kisutch</name>
    <name type="common">Coho salmon</name>
    <name type="synonym">Salmo kisutch</name>
    <dbReference type="NCBI Taxonomy" id="8019"/>
    <lineage>
        <taxon>Eukaryota</taxon>
        <taxon>Metazoa</taxon>
        <taxon>Chordata</taxon>
        <taxon>Craniata</taxon>
        <taxon>Vertebrata</taxon>
        <taxon>Euteleostomi</taxon>
        <taxon>Actinopterygii</taxon>
        <taxon>Neopterygii</taxon>
        <taxon>Teleostei</taxon>
        <taxon>Protacanthopterygii</taxon>
        <taxon>Salmoniformes</taxon>
        <taxon>Salmonidae</taxon>
        <taxon>Salmoninae</taxon>
        <taxon>Oncorhynchus</taxon>
    </lineage>
</organism>
<evidence type="ECO:0000256" key="5">
    <source>
        <dbReference type="ARBA" id="ARBA00022741"/>
    </source>
</evidence>
<comment type="similarity">
    <text evidence="10">Belongs to the TRAFAC class myosin-kinesin ATPase superfamily. Kinesin family.</text>
</comment>
<keyword evidence="5 10" id="KW-0547">Nucleotide-binding</keyword>
<dbReference type="Pfam" id="PF01302">
    <property type="entry name" value="CAP_GLY"/>
    <property type="match status" value="1"/>
</dbReference>
<keyword evidence="7 11" id="KW-0175">Coiled coil</keyword>
<comment type="subcellular location">
    <subcellularLocation>
        <location evidence="1">Cytoplasm</location>
        <location evidence="1">Cytoskeleton</location>
    </subcellularLocation>
</comment>
<dbReference type="PRINTS" id="PR00380">
    <property type="entry name" value="KINESINHEAVY"/>
</dbReference>
<sequence length="1786" mass="197481">MDEADTDKFAGQEVVFQCLGESLLDNAFLGYNACIFAYGQTGSGKSYTMMGSSEQPGLIPRLCSSLFDRILQEQREGESFTVEVSFMEIYNEKVRDLLDPKGSRQALRVREHKVFGPYVDGLSRLAVACYKDIECLMSEGNKSRTVAATNMNEESSRSHAVFNIILTHTLMDLGSGTSGEKVSKLSLVDLAGSERAAKTGATGERMKEGSNINKSLSTLGLVISALADQGAGKNKTKFVPYRDSVLTWLLKDSLGGNSRTAMVATVSPAGDNYDETLSTLRYADRAKSIVNHAVVNEDPNARIIRELREEVEKLRDQLTEAESMKAPDLKDRLEESEKLIQEMTVTWEQKLRKTEAVAQERQKQLESLGISLQSSGIRVVDDKCFLVNLNADPALNELLVYYLKEHTRVGSADSQDIQLCGMAIHPEHCVINITAETGVVLTPHRTARTCVNGSSVTNPVQLHHGDRILWGNNHFFRHLAHAGGEDEEGGVMKSFLSTDQLEVDFDTASDVSSEVSFGYDFAQTEVMMKGMGNNDPMQSVLQTLERQHEEEKRTALERQRQMYEQELQQLRKRLPPAEKHTLLPADLEPAGPSAASLASSPCAQTRMRRWSEDREAMMTRSLRRLRQQIVRANLLVQEAGFIAEELNKRTEYLVTLQIPAANLNANRKRDAVLSEPAVQVRRKGKGKQIWALEKMENRLVDMRELYQEWKDYDEDNPVMRSYFKRADPFFDEQENHSLIGVANVFLACLFYDVKLQYAVPIINQKGEVAGRLHVEVWRGSEGLEETTADGETRKMECVCLLLSVQVRILQATGLPRHLGNFVFCQYHFWGQDEPEFIAPEMEPSPPSAISKEPLCTVLFDSSKEMEVCVSEEFVEFVAEGAVAIEVFGHKQVNHRRNLALWDLGVIQAKTRTLRERWSEVTRRLELWVQVLELNDAGEFTPVEVLPPKDVGTGGIFQLRQGQSRRVQVEVRSVQDSGTMPLIATKILSVSIGNVEVRQARPLDEDMDSYQEVDLERLREQWLTTLTTRQEYLDQHLQKMVQKPDKSEDDVEREAQLLECRLTLTEERNAVLLPSAGSGIPGAPAERVPVPGMETHIPVLFLDLSADDFQDNLSAPLAGGLDAMLNHEDEDEFFDLHIVKHSDGEVGAEAAWDSTVHDCPQLSRSASADLRVYLTVMVVVQLSHPANMQLVLRKRICVNLAGRQGWGQSLMKKMSHRSTIPGCGVTLEIVSNIPGDVQGPEDREMLARLAASVDVQDVQSGDSEAAIEKYLRSVLAVENILTLDRLRQEVAVKERLSVKTKSPRLLSLHCSGAAIILPVLPVLWFLLLGFSSPVYSFLSSSSSSCFLFLPVRPQGLSLRARATYYFSPVKALVPPVPKLLKSLFSAREEKRDLTPVPQQSVSPLLIPQVPIGEIIPPESQTEAPKTMPLPPPIIPEMEEPAPSPVSEASTSVSTATQSEPYLIGGDVTPSANLRPDGFEAMHRSFEADIGRYLHHDCNMADQEEEEETPQIPQATATDLEASETERTDTSTPQTDRTDTSTLQTDRTDTSTSQTDRTDTTPTSTPTPAPAKAPLLTLNPVPALVVKTLTSSSTSANAFKIQKVKTSDLKSFQPILDEDEGQAGAERAGASSLGVDLSVPLERLEILSDSDEGVTDVTTAVPDWLKEGEFVTVGSHKSGMVSYVGPTDFAEGTWVGVELDLPAGKNDGSVGGKHYFHCNPGYGVLVRPDRVSRGGVGGGAKQKRRQQQKRRSANLSGSSPNLAALTALAKGEGTGASRKGQNRKSWNS</sequence>
<dbReference type="InterPro" id="IPR022164">
    <property type="entry name" value="Kinesin-like"/>
</dbReference>
<dbReference type="Pfam" id="PF16183">
    <property type="entry name" value="Kinesin_assoc"/>
    <property type="match status" value="1"/>
</dbReference>
<feature type="compositionally biased region" description="Low complexity" evidence="12">
    <location>
        <begin position="1443"/>
        <end position="1455"/>
    </location>
</feature>
<feature type="region of interest" description="Disordered" evidence="12">
    <location>
        <begin position="583"/>
        <end position="606"/>
    </location>
</feature>
<dbReference type="InterPro" id="IPR008984">
    <property type="entry name" value="SMAD_FHA_dom_sf"/>
</dbReference>
<dbReference type="GO" id="GO:0005874">
    <property type="term" value="C:microtubule"/>
    <property type="evidence" value="ECO:0007669"/>
    <property type="project" value="UniProtKB-KW"/>
</dbReference>
<dbReference type="SMART" id="SM00129">
    <property type="entry name" value="KISc"/>
    <property type="match status" value="1"/>
</dbReference>
<dbReference type="Gene3D" id="2.60.200.20">
    <property type="match status" value="1"/>
</dbReference>
<dbReference type="SUPFAM" id="SSF74924">
    <property type="entry name" value="Cap-Gly domain"/>
    <property type="match status" value="1"/>
</dbReference>
<dbReference type="Pfam" id="PF00498">
    <property type="entry name" value="FHA"/>
    <property type="match status" value="1"/>
</dbReference>
<dbReference type="InterPro" id="IPR001752">
    <property type="entry name" value="Kinesin_motor_dom"/>
</dbReference>
<dbReference type="Pfam" id="PF00225">
    <property type="entry name" value="Kinesin"/>
    <property type="match status" value="1"/>
</dbReference>
<dbReference type="Proteomes" id="UP000694557">
    <property type="component" value="Unassembled WGS sequence"/>
</dbReference>
<keyword evidence="9" id="KW-0206">Cytoskeleton</keyword>
<dbReference type="Ensembl" id="ENSOKIT00005065912.1">
    <property type="protein sequence ID" value="ENSOKIP00005062024.1"/>
    <property type="gene ID" value="ENSOKIG00005026499.1"/>
</dbReference>
<evidence type="ECO:0000256" key="1">
    <source>
        <dbReference type="ARBA" id="ARBA00004245"/>
    </source>
</evidence>
<feature type="compositionally biased region" description="Low complexity" evidence="12">
    <location>
        <begin position="589"/>
        <end position="601"/>
    </location>
</feature>
<dbReference type="GO" id="GO:0045184">
    <property type="term" value="P:establishment of protein localization"/>
    <property type="evidence" value="ECO:0007669"/>
    <property type="project" value="UniProtKB-ARBA"/>
</dbReference>
<evidence type="ECO:0000256" key="9">
    <source>
        <dbReference type="ARBA" id="ARBA00023212"/>
    </source>
</evidence>
<feature type="region of interest" description="Disordered" evidence="12">
    <location>
        <begin position="1499"/>
        <end position="1574"/>
    </location>
</feature>
<dbReference type="GO" id="GO:0007018">
    <property type="term" value="P:microtubule-based movement"/>
    <property type="evidence" value="ECO:0007669"/>
    <property type="project" value="InterPro"/>
</dbReference>
<evidence type="ECO:0000256" key="2">
    <source>
        <dbReference type="ARBA" id="ARBA00022490"/>
    </source>
</evidence>
<dbReference type="Gene3D" id="2.30.30.190">
    <property type="entry name" value="CAP Gly-rich-like domain"/>
    <property type="match status" value="1"/>
</dbReference>
<keyword evidence="3" id="KW-0597">Phosphoprotein</keyword>
<dbReference type="InterPro" id="IPR027417">
    <property type="entry name" value="P-loop_NTPase"/>
</dbReference>
<feature type="domain" description="Kinesin motor" evidence="13">
    <location>
        <begin position="1"/>
        <end position="289"/>
    </location>
</feature>
<keyword evidence="8 10" id="KW-0505">Motor protein</keyword>
<accession>A0A8C7HZA0</accession>
<dbReference type="InterPro" id="IPR036859">
    <property type="entry name" value="CAP-Gly_dom_sf"/>
</dbReference>
<gene>
    <name evidence="15" type="primary">KIF13B</name>
</gene>
<dbReference type="PROSITE" id="PS50067">
    <property type="entry name" value="KINESIN_MOTOR_2"/>
    <property type="match status" value="1"/>
</dbReference>
<dbReference type="GO" id="GO:0003777">
    <property type="term" value="F:microtubule motor activity"/>
    <property type="evidence" value="ECO:0007669"/>
    <property type="project" value="InterPro"/>
</dbReference>
<dbReference type="SUPFAM" id="SSF52540">
    <property type="entry name" value="P-loop containing nucleoside triphosphate hydrolases"/>
    <property type="match status" value="1"/>
</dbReference>
<keyword evidence="6 10" id="KW-0067">ATP-binding</keyword>
<evidence type="ECO:0000256" key="10">
    <source>
        <dbReference type="PROSITE-ProRule" id="PRU00283"/>
    </source>
</evidence>
<dbReference type="SMART" id="SM01052">
    <property type="entry name" value="CAP_GLY"/>
    <property type="match status" value="1"/>
</dbReference>
<feature type="binding site" evidence="10">
    <location>
        <begin position="39"/>
        <end position="46"/>
    </location>
    <ligand>
        <name>ATP</name>
        <dbReference type="ChEBI" id="CHEBI:30616"/>
    </ligand>
</feature>
<name>A0A8C7HZA0_ONCKI</name>
<dbReference type="PROSITE" id="PS00411">
    <property type="entry name" value="KINESIN_MOTOR_1"/>
    <property type="match status" value="1"/>
</dbReference>
<dbReference type="PROSITE" id="PS00845">
    <property type="entry name" value="CAP_GLY_1"/>
    <property type="match status" value="1"/>
</dbReference>
<dbReference type="SUPFAM" id="SSF49879">
    <property type="entry name" value="SMAD/FHA domain"/>
    <property type="match status" value="1"/>
</dbReference>
<feature type="region of interest" description="Disordered" evidence="12">
    <location>
        <begin position="1414"/>
        <end position="1467"/>
    </location>
</feature>
<dbReference type="Gene3D" id="3.40.850.10">
    <property type="entry name" value="Kinesin motor domain"/>
    <property type="match status" value="1"/>
</dbReference>
<dbReference type="FunFam" id="2.30.30.190:FF:000009">
    <property type="entry name" value="Kinesin family member 13B"/>
    <property type="match status" value="1"/>
</dbReference>
<feature type="coiled-coil region" evidence="11">
    <location>
        <begin position="541"/>
        <end position="573"/>
    </location>
</feature>
<dbReference type="InterPro" id="IPR019821">
    <property type="entry name" value="Kinesin_motor_CS"/>
</dbReference>
<dbReference type="PANTHER" id="PTHR47117">
    <property type="entry name" value="STAR-RELATED LIPID TRANSFER PROTEIN 9"/>
    <property type="match status" value="1"/>
</dbReference>
<dbReference type="GO" id="GO:0005737">
    <property type="term" value="C:cytoplasm"/>
    <property type="evidence" value="ECO:0007669"/>
    <property type="project" value="UniProtKB-ARBA"/>
</dbReference>
<protein>
    <submittedName>
        <fullName evidence="15">Kinesin family member 13B</fullName>
    </submittedName>
</protein>
<feature type="compositionally biased region" description="Basic residues" evidence="12">
    <location>
        <begin position="1739"/>
        <end position="1750"/>
    </location>
</feature>
<evidence type="ECO:0000256" key="7">
    <source>
        <dbReference type="ARBA" id="ARBA00023054"/>
    </source>
</evidence>
<dbReference type="GeneTree" id="ENSGT00940000155500"/>
<feature type="domain" description="CAP-Gly" evidence="14">
    <location>
        <begin position="1683"/>
        <end position="1725"/>
    </location>
</feature>
<dbReference type="Pfam" id="PF12423">
    <property type="entry name" value="KIF1B"/>
    <property type="match status" value="1"/>
</dbReference>
<proteinExistence type="inferred from homology"/>
<dbReference type="InterPro" id="IPR022140">
    <property type="entry name" value="Kinesin-like_KIF1-typ"/>
</dbReference>
<reference evidence="15" key="1">
    <citation type="submission" date="2025-08" db="UniProtKB">
        <authorList>
            <consortium name="Ensembl"/>
        </authorList>
    </citation>
    <scope>IDENTIFICATION</scope>
</reference>
<dbReference type="FunFam" id="3.40.850.10:FF:000010">
    <property type="entry name" value="Kinesin family member 13A"/>
    <property type="match status" value="1"/>
</dbReference>
<evidence type="ECO:0000256" key="11">
    <source>
        <dbReference type="SAM" id="Coils"/>
    </source>
</evidence>
<keyword evidence="2" id="KW-0963">Cytoplasm</keyword>
<dbReference type="GO" id="GO:0005524">
    <property type="term" value="F:ATP binding"/>
    <property type="evidence" value="ECO:0007669"/>
    <property type="project" value="UniProtKB-UniRule"/>
</dbReference>